<protein>
    <submittedName>
        <fullName evidence="3">Uncharacterized protein</fullName>
    </submittedName>
</protein>
<gene>
    <name evidence="3" type="ORF">UV20_C0004G0064</name>
</gene>
<feature type="coiled-coil region" evidence="1">
    <location>
        <begin position="428"/>
        <end position="455"/>
    </location>
</feature>
<evidence type="ECO:0000256" key="1">
    <source>
        <dbReference type="SAM" id="Coils"/>
    </source>
</evidence>
<evidence type="ECO:0000256" key="2">
    <source>
        <dbReference type="SAM" id="Phobius"/>
    </source>
</evidence>
<comment type="caution">
    <text evidence="3">The sequence shown here is derived from an EMBL/GenBank/DDBJ whole genome shotgun (WGS) entry which is preliminary data.</text>
</comment>
<reference evidence="3 4" key="1">
    <citation type="journal article" date="2015" name="Nature">
        <title>rRNA introns, odd ribosomes, and small enigmatic genomes across a large radiation of phyla.</title>
        <authorList>
            <person name="Brown C.T."/>
            <person name="Hug L.A."/>
            <person name="Thomas B.C."/>
            <person name="Sharon I."/>
            <person name="Castelle C.J."/>
            <person name="Singh A."/>
            <person name="Wilkins M.J."/>
            <person name="Williams K.H."/>
            <person name="Banfield J.F."/>
        </authorList>
    </citation>
    <scope>NUCLEOTIDE SEQUENCE [LARGE SCALE GENOMIC DNA]</scope>
</reference>
<name>A0A0G1D4K7_9BACT</name>
<evidence type="ECO:0000313" key="3">
    <source>
        <dbReference type="EMBL" id="KKS56968.1"/>
    </source>
</evidence>
<keyword evidence="2" id="KW-0812">Transmembrane</keyword>
<dbReference type="AlphaFoldDB" id="A0A0G1D4K7"/>
<sequence length="740" mass="85019">MLDKPELNTFLIQPPARDRSQIIIFLGPAIHGGANKERIFILGEILSSNLDLKNKIQIFINQLAKKYQELERESPLIAFENTLEWGNNFLRENFDSQQLSTISILFGSLRNEQMQFAVGGRIGAHIFYKENDEYKNIDLIKNYSVENEGNVFFPNLVSGTIHHNNFTLFATPTTFNYLTTDRLQKIITGNKLEDICPRLETLLNEIENHAAFGGILLAWPENNETIERPSAFKLTPNESVRQLMTKQKETAQIMSPALFNSIKKYLRERKNKNSGTAKKEDTETIKKITKIYTRLTGWQGKLRNLVQKILTILGQTIYKFYLAFKKTIIFLLKIEWRTPNKAKETLNLGIKQTAAQIKIPFIYLVKKYLAIEIKKRILWTLCVIALIAVIINLSFNYHRQKTVQETASYMQIVTSIKEKIDEADSNLIYKNEDRAQELSKEAKELLTQLPAVTNNQRKTYSDLSNDLKQIIYKMQKIQTVVPQDELNLKALKMEKGPEAFFKTSTGFIFLAVNSPTLYIYNSATQKTKKIINDKLSDLIYAGVQKDNSILLVLKNNEIIQFDPDNETFSSSQIVLPNQSNQISLAATYNAKLYSLDIQNNQIFKHLPSTTGFGKGEEWLKKQTKVDFTGATSLMIDGNIYLSKNNGQIYKLENGVLQSFDLNLLDPVLSTATKIYTKNGSDNFFVLDQDKKRVIIWNKITNKLFSQLTAAEWDDLKDFSVDEKQKKIYLLNHDKIYSAKY</sequence>
<accession>A0A0G1D4K7</accession>
<keyword evidence="2" id="KW-0472">Membrane</keyword>
<dbReference type="Gene3D" id="2.130.10.10">
    <property type="entry name" value="YVTN repeat-like/Quinoprotein amine dehydrogenase"/>
    <property type="match status" value="1"/>
</dbReference>
<dbReference type="InterPro" id="IPR015943">
    <property type="entry name" value="WD40/YVTN_repeat-like_dom_sf"/>
</dbReference>
<dbReference type="Proteomes" id="UP000034837">
    <property type="component" value="Unassembled WGS sequence"/>
</dbReference>
<proteinExistence type="predicted"/>
<keyword evidence="1" id="KW-0175">Coiled coil</keyword>
<dbReference type="EMBL" id="LCDO01000004">
    <property type="protein sequence ID" value="KKS56968.1"/>
    <property type="molecule type" value="Genomic_DNA"/>
</dbReference>
<keyword evidence="2" id="KW-1133">Transmembrane helix</keyword>
<organism evidence="3 4">
    <name type="scientific">Candidatus Magasanikbacteria bacterium GW2011_GWA2_42_32</name>
    <dbReference type="NCBI Taxonomy" id="1619039"/>
    <lineage>
        <taxon>Bacteria</taxon>
        <taxon>Candidatus Magasanikiibacteriota</taxon>
    </lineage>
</organism>
<evidence type="ECO:0000313" key="4">
    <source>
        <dbReference type="Proteomes" id="UP000034837"/>
    </source>
</evidence>
<feature type="transmembrane region" description="Helical" evidence="2">
    <location>
        <begin position="377"/>
        <end position="395"/>
    </location>
</feature>
<dbReference type="SUPFAM" id="SSF63829">
    <property type="entry name" value="Calcium-dependent phosphotriesterase"/>
    <property type="match status" value="1"/>
</dbReference>